<protein>
    <submittedName>
        <fullName evidence="3">Asp-tRNA(Asn)/Glu-tRNA(Gln) amidotransferase A subunit family amidase</fullName>
    </submittedName>
</protein>
<comment type="caution">
    <text evidence="3">The sequence shown here is derived from an EMBL/GenBank/DDBJ whole genome shotgun (WGS) entry which is preliminary data.</text>
</comment>
<dbReference type="RefSeq" id="WP_110034601.1">
    <property type="nucleotide sequence ID" value="NZ_QGTR01000013.1"/>
</dbReference>
<accession>A0A317PC68</accession>
<keyword evidence="4" id="KW-1185">Reference proteome</keyword>
<dbReference type="SUPFAM" id="SSF75304">
    <property type="entry name" value="Amidase signature (AS) enzymes"/>
    <property type="match status" value="1"/>
</dbReference>
<sequence>MTAGPAMMRLAALVEARETGRARPDHMVALSRDAIARLDGRIHAFAHVAEDPAVSAEGPLAGIAIGVKDIFDTYDQPTCYGSPAYAGNRPATDAAIVALARRAGATIIGKTVTTEFAYFEPGPTVNPHNHAHTPGGSSSGSAAAVASGMVPAAIGTQTGGSVIRPAAFCGVAGYKPSYRLLPTTGMKHFAPSLDTAGLFAASVADVAVFAERLTGRALAAGPVDASTITVGVYFCPQLDGADEAMRLALEQAAEAAVAAGFTVVAVAEPRPLMLAREAHGLIQDCEAGLACGPDLDRFSDSMSPRLREAIRSGLMVSPQDYDDARRLAKRGRGAARTLFDDVDVLLTPSAPGAAPEGLASTGDPRFNKLWTLMGTPAVNIPGFSDAAHMPLGVQAVARFGHDRTLLSVASRLEQAFAEAR</sequence>
<dbReference type="InterPro" id="IPR000120">
    <property type="entry name" value="Amidase"/>
</dbReference>
<dbReference type="Gene3D" id="3.90.1300.10">
    <property type="entry name" value="Amidase signature (AS) domain"/>
    <property type="match status" value="1"/>
</dbReference>
<keyword evidence="3" id="KW-0808">Transferase</keyword>
<dbReference type="InterPro" id="IPR036928">
    <property type="entry name" value="AS_sf"/>
</dbReference>
<dbReference type="GO" id="GO:0016740">
    <property type="term" value="F:transferase activity"/>
    <property type="evidence" value="ECO:0007669"/>
    <property type="project" value="UniProtKB-KW"/>
</dbReference>
<comment type="similarity">
    <text evidence="1">Belongs to the amidase family.</text>
</comment>
<dbReference type="InterPro" id="IPR023631">
    <property type="entry name" value="Amidase_dom"/>
</dbReference>
<reference evidence="3 4" key="1">
    <citation type="submission" date="2018-05" db="EMBL/GenBank/DDBJ databases">
        <title>Genomic Encyclopedia of Type Strains, Phase IV (KMG-IV): sequencing the most valuable type-strain genomes for metagenomic binning, comparative biology and taxonomic classification.</title>
        <authorList>
            <person name="Goeker M."/>
        </authorList>
    </citation>
    <scope>NUCLEOTIDE SEQUENCE [LARGE SCALE GENOMIC DNA]</scope>
    <source>
        <strain evidence="3 4">DSM 16791</strain>
    </source>
</reference>
<feature type="domain" description="Amidase" evidence="2">
    <location>
        <begin position="55"/>
        <end position="406"/>
    </location>
</feature>
<dbReference type="Proteomes" id="UP000246352">
    <property type="component" value="Unassembled WGS sequence"/>
</dbReference>
<dbReference type="Pfam" id="PF01425">
    <property type="entry name" value="Amidase"/>
    <property type="match status" value="1"/>
</dbReference>
<dbReference type="OrthoDB" id="9777859at2"/>
<dbReference type="EMBL" id="QGTR01000013">
    <property type="protein sequence ID" value="PWV95286.1"/>
    <property type="molecule type" value="Genomic_DNA"/>
</dbReference>
<dbReference type="PANTHER" id="PTHR11895:SF151">
    <property type="entry name" value="GLUTAMYL-TRNA(GLN) AMIDOTRANSFERASE SUBUNIT A"/>
    <property type="match status" value="1"/>
</dbReference>
<evidence type="ECO:0000313" key="3">
    <source>
        <dbReference type="EMBL" id="PWV95286.1"/>
    </source>
</evidence>
<evidence type="ECO:0000259" key="2">
    <source>
        <dbReference type="Pfam" id="PF01425"/>
    </source>
</evidence>
<organism evidence="3 4">
    <name type="scientific">Hoeflea marina</name>
    <dbReference type="NCBI Taxonomy" id="274592"/>
    <lineage>
        <taxon>Bacteria</taxon>
        <taxon>Pseudomonadati</taxon>
        <taxon>Pseudomonadota</taxon>
        <taxon>Alphaproteobacteria</taxon>
        <taxon>Hyphomicrobiales</taxon>
        <taxon>Rhizobiaceae</taxon>
        <taxon>Hoeflea</taxon>
    </lineage>
</organism>
<evidence type="ECO:0000313" key="4">
    <source>
        <dbReference type="Proteomes" id="UP000246352"/>
    </source>
</evidence>
<dbReference type="PANTHER" id="PTHR11895">
    <property type="entry name" value="TRANSAMIDASE"/>
    <property type="match status" value="1"/>
</dbReference>
<dbReference type="AlphaFoldDB" id="A0A317PC68"/>
<gene>
    <name evidence="3" type="ORF">DFR52_11320</name>
</gene>
<evidence type="ECO:0000256" key="1">
    <source>
        <dbReference type="ARBA" id="ARBA00009199"/>
    </source>
</evidence>
<name>A0A317PC68_9HYPH</name>
<proteinExistence type="inferred from homology"/>